<organism evidence="1 2">
    <name type="scientific">Brevibacterium linens ATCC 9172</name>
    <dbReference type="NCBI Taxonomy" id="1255617"/>
    <lineage>
        <taxon>Bacteria</taxon>
        <taxon>Bacillati</taxon>
        <taxon>Actinomycetota</taxon>
        <taxon>Actinomycetes</taxon>
        <taxon>Micrococcales</taxon>
        <taxon>Brevibacteriaceae</taxon>
        <taxon>Brevibacterium</taxon>
    </lineage>
</organism>
<protein>
    <recommendedName>
        <fullName evidence="3">HXXEE domain-containing protein</fullName>
    </recommendedName>
</protein>
<dbReference type="EMBL" id="FXYY01000003">
    <property type="protein sequence ID" value="SMX69145.1"/>
    <property type="molecule type" value="Genomic_DNA"/>
</dbReference>
<proteinExistence type="predicted"/>
<evidence type="ECO:0008006" key="3">
    <source>
        <dbReference type="Google" id="ProtNLM"/>
    </source>
</evidence>
<evidence type="ECO:0000313" key="2">
    <source>
        <dbReference type="Proteomes" id="UP000234641"/>
    </source>
</evidence>
<accession>A0A2H1I1T9</accession>
<name>A0A2H1I1T9_BRELN</name>
<dbReference type="AlphaFoldDB" id="A0A2H1I1T9"/>
<evidence type="ECO:0000313" key="1">
    <source>
        <dbReference type="EMBL" id="SMX69145.1"/>
    </source>
</evidence>
<reference evidence="1 2" key="1">
    <citation type="submission" date="2017-03" db="EMBL/GenBank/DDBJ databases">
        <authorList>
            <person name="Afonso C.L."/>
            <person name="Miller P.J."/>
            <person name="Scott M.A."/>
            <person name="Spackman E."/>
            <person name="Goraichik I."/>
            <person name="Dimitrov K.M."/>
            <person name="Suarez D.L."/>
            <person name="Swayne D.E."/>
        </authorList>
    </citation>
    <scope>NUCLEOTIDE SEQUENCE [LARGE SCALE GENOMIC DNA]</scope>
    <source>
        <strain evidence="1 2">ATCC 9172</strain>
    </source>
</reference>
<dbReference type="Proteomes" id="UP000234641">
    <property type="component" value="Unassembled WGS sequence"/>
</dbReference>
<sequence length="97" mass="10160">MLFAAWALHDAEEALTFLATTDYIADLTGIDAVRMSTKQSVAAIGVVGAGLAALGRPLTAGDWARGAPTMGAVAVAAHVLVRIDWSSLLRSRIPSRR</sequence>
<gene>
    <name evidence="1" type="ORF">BLIN9172_00654</name>
</gene>